<protein>
    <submittedName>
        <fullName evidence="2 4">Uncharacterized protein</fullName>
    </submittedName>
</protein>
<organism evidence="3 4">
    <name type="scientific">Toxocara canis</name>
    <name type="common">Canine roundworm</name>
    <dbReference type="NCBI Taxonomy" id="6265"/>
    <lineage>
        <taxon>Eukaryota</taxon>
        <taxon>Metazoa</taxon>
        <taxon>Ecdysozoa</taxon>
        <taxon>Nematoda</taxon>
        <taxon>Chromadorea</taxon>
        <taxon>Rhabditida</taxon>
        <taxon>Spirurina</taxon>
        <taxon>Ascaridomorpha</taxon>
        <taxon>Ascaridoidea</taxon>
        <taxon>Toxocaridae</taxon>
        <taxon>Toxocara</taxon>
    </lineage>
</organism>
<evidence type="ECO:0000256" key="1">
    <source>
        <dbReference type="SAM" id="MobiDB-lite"/>
    </source>
</evidence>
<reference evidence="2 3" key="2">
    <citation type="submission" date="2018-11" db="EMBL/GenBank/DDBJ databases">
        <authorList>
            <consortium name="Pathogen Informatics"/>
        </authorList>
    </citation>
    <scope>NUCLEOTIDE SEQUENCE [LARGE SCALE GENOMIC DNA]</scope>
</reference>
<keyword evidence="3" id="KW-1185">Reference proteome</keyword>
<gene>
    <name evidence="2" type="ORF">TCNE_LOCUS5163</name>
</gene>
<proteinExistence type="predicted"/>
<dbReference type="Proteomes" id="UP000050794">
    <property type="component" value="Unassembled WGS sequence"/>
</dbReference>
<feature type="region of interest" description="Disordered" evidence="1">
    <location>
        <begin position="1"/>
        <end position="32"/>
    </location>
</feature>
<evidence type="ECO:0000313" key="3">
    <source>
        <dbReference type="Proteomes" id="UP000050794"/>
    </source>
</evidence>
<dbReference type="EMBL" id="UYWY01011537">
    <property type="protein sequence ID" value="VDM34360.1"/>
    <property type="molecule type" value="Genomic_DNA"/>
</dbReference>
<accession>A0A183U9J4</accession>
<evidence type="ECO:0000313" key="4">
    <source>
        <dbReference type="WBParaSite" id="TCNE_0000516401-mRNA-1"/>
    </source>
</evidence>
<name>A0A183U9J4_TOXCA</name>
<reference evidence="4" key="1">
    <citation type="submission" date="2016-06" db="UniProtKB">
        <authorList>
            <consortium name="WormBaseParasite"/>
        </authorList>
    </citation>
    <scope>IDENTIFICATION</scope>
</reference>
<dbReference type="AlphaFoldDB" id="A0A183U9J4"/>
<dbReference type="WBParaSite" id="TCNE_0000516401-mRNA-1">
    <property type="protein sequence ID" value="TCNE_0000516401-mRNA-1"/>
    <property type="gene ID" value="TCNE_0000516401"/>
</dbReference>
<sequence>MSEMAEECTAEDRSRTAEEQATGPKSFDNGATQLTNTSLMLPRAVHSDAVGGMSSTCPGFQLTLLPVLCDSSFKRKCTNIATALSAWR</sequence>
<evidence type="ECO:0000313" key="2">
    <source>
        <dbReference type="EMBL" id="VDM34360.1"/>
    </source>
</evidence>